<dbReference type="CTD" id="83734"/>
<organism evidence="7 9">
    <name type="scientific">Frankliniella occidentalis</name>
    <name type="common">Western flower thrips</name>
    <name type="synonym">Euthrips occidentalis</name>
    <dbReference type="NCBI Taxonomy" id="133901"/>
    <lineage>
        <taxon>Eukaryota</taxon>
        <taxon>Metazoa</taxon>
        <taxon>Ecdysozoa</taxon>
        <taxon>Arthropoda</taxon>
        <taxon>Hexapoda</taxon>
        <taxon>Insecta</taxon>
        <taxon>Pterygota</taxon>
        <taxon>Neoptera</taxon>
        <taxon>Paraneoptera</taxon>
        <taxon>Thysanoptera</taxon>
        <taxon>Terebrantia</taxon>
        <taxon>Thripoidea</taxon>
        <taxon>Thripidae</taxon>
        <taxon>Frankliniella</taxon>
    </lineage>
</organism>
<dbReference type="PANTHER" id="PTHR14957:SF1">
    <property type="entry name" value="UBIQUITIN-LIKE-CONJUGATING ENZYME ATG10"/>
    <property type="match status" value="1"/>
</dbReference>
<sequence>MGWTISWEEFVSYTADFMTVSEEICDGWVWQGDKERSGSAYIVKKIQLQMPADTYDCKQETNENCDDLSVVEFEESHSVAVAESADLECTWEYHVLYSISYATPVLYFNAFYRDGRLLPLEVIWKRHGTETEALQHMRWEALSQQEHPILRRPFYQLHPCKTAEFLSHHLGSSLNPVVTWLSSIGRTVGLHLDNEYSKLVNKNV</sequence>
<name>A0A6J1TEU6_FRAOC</name>
<evidence type="ECO:0000313" key="8">
    <source>
        <dbReference type="RefSeq" id="XP_026289375.1"/>
    </source>
</evidence>
<protein>
    <recommendedName>
        <fullName evidence="2">Ubiquitin-like-conjugating enzyme ATG10</fullName>
    </recommendedName>
    <alternativeName>
        <fullName evidence="6">Autophagy-related protein 10</fullName>
    </alternativeName>
</protein>
<evidence type="ECO:0000313" key="7">
    <source>
        <dbReference type="Proteomes" id="UP000504606"/>
    </source>
</evidence>
<evidence type="ECO:0000256" key="5">
    <source>
        <dbReference type="ARBA" id="ARBA00023006"/>
    </source>
</evidence>
<dbReference type="GO" id="GO:0061651">
    <property type="term" value="F:Atg12 conjugating enzyme activity"/>
    <property type="evidence" value="ECO:0007669"/>
    <property type="project" value="TreeGrafter"/>
</dbReference>
<dbReference type="KEGG" id="foc:113214279"/>
<accession>A0A6J1TEU6</accession>
<dbReference type="GO" id="GO:0032446">
    <property type="term" value="P:protein modification by small protein conjugation"/>
    <property type="evidence" value="ECO:0007669"/>
    <property type="project" value="TreeGrafter"/>
</dbReference>
<dbReference type="OrthoDB" id="4089664at2759"/>
<evidence type="ECO:0000256" key="3">
    <source>
        <dbReference type="ARBA" id="ARBA00022679"/>
    </source>
</evidence>
<dbReference type="GO" id="GO:0000422">
    <property type="term" value="P:autophagy of mitochondrion"/>
    <property type="evidence" value="ECO:0007669"/>
    <property type="project" value="TreeGrafter"/>
</dbReference>
<dbReference type="GO" id="GO:0005829">
    <property type="term" value="C:cytosol"/>
    <property type="evidence" value="ECO:0007669"/>
    <property type="project" value="TreeGrafter"/>
</dbReference>
<dbReference type="Proteomes" id="UP000504606">
    <property type="component" value="Unplaced"/>
</dbReference>
<evidence type="ECO:0000256" key="2">
    <source>
        <dbReference type="ARBA" id="ARBA00021099"/>
    </source>
</evidence>
<keyword evidence="4" id="KW-0833">Ubl conjugation pathway</keyword>
<keyword evidence="7" id="KW-1185">Reference proteome</keyword>
<dbReference type="Gene3D" id="3.30.1460.50">
    <property type="match status" value="1"/>
</dbReference>
<keyword evidence="3" id="KW-0808">Transferase</keyword>
<comment type="similarity">
    <text evidence="1">Belongs to the ATG10 family.</text>
</comment>
<dbReference type="RefSeq" id="XP_026289375.1">
    <property type="nucleotide sequence ID" value="XM_026433590.2"/>
</dbReference>
<keyword evidence="5" id="KW-0072">Autophagy</keyword>
<gene>
    <name evidence="8 9" type="primary">LOC113214279</name>
</gene>
<proteinExistence type="inferred from homology"/>
<evidence type="ECO:0000256" key="6">
    <source>
        <dbReference type="ARBA" id="ARBA00029833"/>
    </source>
</evidence>
<dbReference type="AlphaFoldDB" id="A0A6J1TEU6"/>
<dbReference type="PANTHER" id="PTHR14957">
    <property type="entry name" value="UBIQUITIN-LIKE-CONJUGATING ENZYME ATG10"/>
    <property type="match status" value="1"/>
</dbReference>
<evidence type="ECO:0000256" key="4">
    <source>
        <dbReference type="ARBA" id="ARBA00022786"/>
    </source>
</evidence>
<dbReference type="Pfam" id="PF03987">
    <property type="entry name" value="Autophagy_act_C"/>
    <property type="match status" value="1"/>
</dbReference>
<dbReference type="GeneID" id="113214279"/>
<dbReference type="GO" id="GO:0000045">
    <property type="term" value="P:autophagosome assembly"/>
    <property type="evidence" value="ECO:0007669"/>
    <property type="project" value="TreeGrafter"/>
</dbReference>
<evidence type="ECO:0000256" key="1">
    <source>
        <dbReference type="ARBA" id="ARBA00005696"/>
    </source>
</evidence>
<reference evidence="8 9" key="1">
    <citation type="submission" date="2025-04" db="UniProtKB">
        <authorList>
            <consortium name="RefSeq"/>
        </authorList>
    </citation>
    <scope>IDENTIFICATION</scope>
    <source>
        <tissue evidence="8 9">Whole organism</tissue>
    </source>
</reference>
<dbReference type="InterPro" id="IPR007135">
    <property type="entry name" value="Atg3/Atg10"/>
</dbReference>
<evidence type="ECO:0000313" key="9">
    <source>
        <dbReference type="RefSeq" id="XP_026289376.1"/>
    </source>
</evidence>
<dbReference type="RefSeq" id="XP_026289376.1">
    <property type="nucleotide sequence ID" value="XM_026433591.2"/>
</dbReference>